<proteinExistence type="predicted"/>
<dbReference type="Proteomes" id="UP000807342">
    <property type="component" value="Unassembled WGS sequence"/>
</dbReference>
<dbReference type="OrthoDB" id="10249433at2759"/>
<organism evidence="1 2">
    <name type="scientific">Macrolepiota fuliginosa MF-IS2</name>
    <dbReference type="NCBI Taxonomy" id="1400762"/>
    <lineage>
        <taxon>Eukaryota</taxon>
        <taxon>Fungi</taxon>
        <taxon>Dikarya</taxon>
        <taxon>Basidiomycota</taxon>
        <taxon>Agaricomycotina</taxon>
        <taxon>Agaricomycetes</taxon>
        <taxon>Agaricomycetidae</taxon>
        <taxon>Agaricales</taxon>
        <taxon>Agaricineae</taxon>
        <taxon>Agaricaceae</taxon>
        <taxon>Macrolepiota</taxon>
    </lineage>
</organism>
<dbReference type="EMBL" id="MU151300">
    <property type="protein sequence ID" value="KAF9445453.1"/>
    <property type="molecule type" value="Genomic_DNA"/>
</dbReference>
<evidence type="ECO:0000313" key="2">
    <source>
        <dbReference type="Proteomes" id="UP000807342"/>
    </source>
</evidence>
<dbReference type="GO" id="GO:0016020">
    <property type="term" value="C:membrane"/>
    <property type="evidence" value="ECO:0007669"/>
    <property type="project" value="TreeGrafter"/>
</dbReference>
<dbReference type="SUPFAM" id="SSF53474">
    <property type="entry name" value="alpha/beta-Hydrolases"/>
    <property type="match status" value="1"/>
</dbReference>
<accession>A0A9P5X6M5</accession>
<dbReference type="Gene3D" id="3.40.50.1820">
    <property type="entry name" value="alpha/beta hydrolase"/>
    <property type="match status" value="1"/>
</dbReference>
<dbReference type="PANTHER" id="PTHR12277">
    <property type="entry name" value="ALPHA/BETA HYDROLASE DOMAIN-CONTAINING PROTEIN"/>
    <property type="match status" value="1"/>
</dbReference>
<comment type="caution">
    <text evidence="1">The sequence shown here is derived from an EMBL/GenBank/DDBJ whole genome shotgun (WGS) entry which is preliminary data.</text>
</comment>
<dbReference type="AlphaFoldDB" id="A0A9P5X6M5"/>
<reference evidence="1" key="1">
    <citation type="submission" date="2020-11" db="EMBL/GenBank/DDBJ databases">
        <authorList>
            <consortium name="DOE Joint Genome Institute"/>
            <person name="Ahrendt S."/>
            <person name="Riley R."/>
            <person name="Andreopoulos W."/>
            <person name="Labutti K."/>
            <person name="Pangilinan J."/>
            <person name="Ruiz-Duenas F.J."/>
            <person name="Barrasa J.M."/>
            <person name="Sanchez-Garcia M."/>
            <person name="Camarero S."/>
            <person name="Miyauchi S."/>
            <person name="Serrano A."/>
            <person name="Linde D."/>
            <person name="Babiker R."/>
            <person name="Drula E."/>
            <person name="Ayuso-Fernandez I."/>
            <person name="Pacheco R."/>
            <person name="Padilla G."/>
            <person name="Ferreira P."/>
            <person name="Barriuso J."/>
            <person name="Kellner H."/>
            <person name="Castanera R."/>
            <person name="Alfaro M."/>
            <person name="Ramirez L."/>
            <person name="Pisabarro A.G."/>
            <person name="Kuo A."/>
            <person name="Tritt A."/>
            <person name="Lipzen A."/>
            <person name="He G."/>
            <person name="Yan M."/>
            <person name="Ng V."/>
            <person name="Cullen D."/>
            <person name="Martin F."/>
            <person name="Rosso M.-N."/>
            <person name="Henrissat B."/>
            <person name="Hibbett D."/>
            <person name="Martinez A.T."/>
            <person name="Grigoriev I.V."/>
        </authorList>
    </citation>
    <scope>NUCLEOTIDE SEQUENCE</scope>
    <source>
        <strain evidence="1">MF-IS2</strain>
    </source>
</reference>
<name>A0A9P5X6M5_9AGAR</name>
<dbReference type="GO" id="GO:0008474">
    <property type="term" value="F:palmitoyl-(protein) hydrolase activity"/>
    <property type="evidence" value="ECO:0007669"/>
    <property type="project" value="TreeGrafter"/>
</dbReference>
<dbReference type="PANTHER" id="PTHR12277:SF64">
    <property type="entry name" value="SUPERFAMILY HYDROLASE, PUTATIVE (AFU_ORTHOLOGUE AFUA_3G01760)-RELATED"/>
    <property type="match status" value="1"/>
</dbReference>
<sequence>MLILFQRHIIYMGYVPLGARKQRLDDLPSPVFDRIQCSELNLEGRGASKLSGILVHRDDIVEKDVDVVLVYFQGNAGSPIHRAPIFSYLCDAISPLRGPKIAIVAMAPRSYWKSTPRWPTENGIIQDYIETLRYTLERFPKARLVLYGHSLGGTAAICTLSKLHQSHTDRPSIPGSDRIRGLVLENAFTSIPAMVRTLYPQKWLPYRYLGPFAFDKWDTLAALRAHVGQDTILGRVSREMLVLLSEYDEIVPPAMGLEIFNLVTRGQQSRARSVIIPLALHENAWLRKTWIDEIQKYLVHITTAPTK</sequence>
<protein>
    <recommendedName>
        <fullName evidence="3">Alpha/beta-hydrolase</fullName>
    </recommendedName>
</protein>
<evidence type="ECO:0008006" key="3">
    <source>
        <dbReference type="Google" id="ProtNLM"/>
    </source>
</evidence>
<dbReference type="InterPro" id="IPR029058">
    <property type="entry name" value="AB_hydrolase_fold"/>
</dbReference>
<keyword evidence="2" id="KW-1185">Reference proteome</keyword>
<gene>
    <name evidence="1" type="ORF">P691DRAFT_710292</name>
</gene>
<evidence type="ECO:0000313" key="1">
    <source>
        <dbReference type="EMBL" id="KAF9445453.1"/>
    </source>
</evidence>